<evidence type="ECO:0008006" key="3">
    <source>
        <dbReference type="Google" id="ProtNLM"/>
    </source>
</evidence>
<organism evidence="1 2">
    <name type="scientific">Adhaeretor mobilis</name>
    <dbReference type="NCBI Taxonomy" id="1930276"/>
    <lineage>
        <taxon>Bacteria</taxon>
        <taxon>Pseudomonadati</taxon>
        <taxon>Planctomycetota</taxon>
        <taxon>Planctomycetia</taxon>
        <taxon>Pirellulales</taxon>
        <taxon>Lacipirellulaceae</taxon>
        <taxon>Adhaeretor</taxon>
    </lineage>
</organism>
<proteinExistence type="predicted"/>
<name>A0A517MR90_9BACT</name>
<dbReference type="KEGG" id="amob:HG15A2_06640"/>
<dbReference type="Proteomes" id="UP000319852">
    <property type="component" value="Chromosome"/>
</dbReference>
<reference evidence="1 2" key="1">
    <citation type="submission" date="2019-02" db="EMBL/GenBank/DDBJ databases">
        <title>Deep-cultivation of Planctomycetes and their phenomic and genomic characterization uncovers novel biology.</title>
        <authorList>
            <person name="Wiegand S."/>
            <person name="Jogler M."/>
            <person name="Boedeker C."/>
            <person name="Pinto D."/>
            <person name="Vollmers J."/>
            <person name="Rivas-Marin E."/>
            <person name="Kohn T."/>
            <person name="Peeters S.H."/>
            <person name="Heuer A."/>
            <person name="Rast P."/>
            <person name="Oberbeckmann S."/>
            <person name="Bunk B."/>
            <person name="Jeske O."/>
            <person name="Meyerdierks A."/>
            <person name="Storesund J.E."/>
            <person name="Kallscheuer N."/>
            <person name="Luecker S."/>
            <person name="Lage O.M."/>
            <person name="Pohl T."/>
            <person name="Merkel B.J."/>
            <person name="Hornburger P."/>
            <person name="Mueller R.-W."/>
            <person name="Bruemmer F."/>
            <person name="Labrenz M."/>
            <person name="Spormann A.M."/>
            <person name="Op den Camp H."/>
            <person name="Overmann J."/>
            <person name="Amann R."/>
            <person name="Jetten M.S.M."/>
            <person name="Mascher T."/>
            <person name="Medema M.H."/>
            <person name="Devos D.P."/>
            <person name="Kaster A.-K."/>
            <person name="Ovreas L."/>
            <person name="Rohde M."/>
            <person name="Galperin M.Y."/>
            <person name="Jogler C."/>
        </authorList>
    </citation>
    <scope>NUCLEOTIDE SEQUENCE [LARGE SCALE GENOMIC DNA]</scope>
    <source>
        <strain evidence="1 2">HG15A2</strain>
    </source>
</reference>
<dbReference type="EMBL" id="CP036263">
    <property type="protein sequence ID" value="QDS97403.1"/>
    <property type="molecule type" value="Genomic_DNA"/>
</dbReference>
<evidence type="ECO:0000313" key="1">
    <source>
        <dbReference type="EMBL" id="QDS97403.1"/>
    </source>
</evidence>
<keyword evidence="2" id="KW-1185">Reference proteome</keyword>
<evidence type="ECO:0000313" key="2">
    <source>
        <dbReference type="Proteomes" id="UP000319852"/>
    </source>
</evidence>
<accession>A0A517MR90</accession>
<gene>
    <name evidence="1" type="ORF">HG15A2_06640</name>
</gene>
<dbReference type="AlphaFoldDB" id="A0A517MR90"/>
<protein>
    <recommendedName>
        <fullName evidence="3">HTTM domain-containing protein</fullName>
    </recommendedName>
</protein>
<sequence>MEGLVAGCLDCSRFEAEGSKTRLLTHHRIDAASGLVPYEAIIASFAHLSDLEAARYDGWVTASELSTGPNTESLGWQIARWTLRVGVCLQAIGAWRWLTGYDDTPIFEWLWLGEEGGGLGWSEAEALGLQRQVGWVALACGLLTLVRPSLLTTGPLVLVEAFIVYGTWKTDYGFTLHPVFIAPHWERWYPVAAHACRVFAPLGLMLVDPFWGFWRRGFRHQGGSEDATTIRSYLGMQLLRLAVAATFATHGMEAMLQRSTFVDLLIDSAQRLLHWDLPQSQAEQALFVIGVTDLLLAGACLLTRSRAVFLWMATWGAITAVSRVTAGGLEYHWHETLWRASHCCVPLALAMYWQVLRSRQK</sequence>